<reference evidence="4 5" key="1">
    <citation type="submission" date="2018-03" db="EMBL/GenBank/DDBJ databases">
        <title>Lachnoclostridium SNUG30386 gen.nov., sp.nov., isolated from human faeces.</title>
        <authorList>
            <person name="Seo B."/>
            <person name="Jeon K."/>
            <person name="Ko G."/>
        </authorList>
    </citation>
    <scope>NUCLEOTIDE SEQUENCE [LARGE SCALE GENOMIC DNA]</scope>
    <source>
        <strain evidence="4 5">SNUG30386</strain>
    </source>
</reference>
<name>A0A2T3FLU3_9CLOT</name>
<comment type="caution">
    <text evidence="4">The sequence shown here is derived from an EMBL/GenBank/DDBJ whole genome shotgun (WGS) entry which is preliminary data.</text>
</comment>
<evidence type="ECO:0000256" key="2">
    <source>
        <dbReference type="SAM" id="Phobius"/>
    </source>
</evidence>
<evidence type="ECO:0000313" key="4">
    <source>
        <dbReference type="EMBL" id="PST36193.1"/>
    </source>
</evidence>
<keyword evidence="2" id="KW-0812">Transmembrane</keyword>
<keyword evidence="2" id="KW-1133">Transmembrane helix</keyword>
<gene>
    <name evidence="4" type="ORF">C7U56_13240</name>
</gene>
<evidence type="ECO:0000259" key="3">
    <source>
        <dbReference type="Pfam" id="PF01569"/>
    </source>
</evidence>
<proteinExistence type="predicted"/>
<protein>
    <submittedName>
        <fullName evidence="4">Phosphatidic acid phosphatase</fullName>
    </submittedName>
</protein>
<feature type="region of interest" description="Disordered" evidence="1">
    <location>
        <begin position="1"/>
        <end position="24"/>
    </location>
</feature>
<sequence>MVRARGDVYGRVPEQPSGAGGKTGIKNERIKTKEQYKGILLMIKQVMNWIKTHRYCLVGLYMLVFLSGFFLLELHEPSDVHIIHCAVDDLIPFNEWFVLPYFLWYAWVPVFMLYFMIRDREAYLRLCFVMFAGATFCLFVYLLAPNGLNLRQEITSQNFCAQIVRFLRRVDPPNNVCPSIHVSSTVAVHLTICHAASVRNKKPIRTLSWIVTILICLSTMFIKQHSLVDVLCGWILSLILDEAANIWVLVKAFSKGKAGKTTNAVHEE</sequence>
<evidence type="ECO:0000256" key="1">
    <source>
        <dbReference type="SAM" id="MobiDB-lite"/>
    </source>
</evidence>
<dbReference type="EMBL" id="PYLO01000005">
    <property type="protein sequence ID" value="PST36193.1"/>
    <property type="molecule type" value="Genomic_DNA"/>
</dbReference>
<dbReference type="Pfam" id="PF01569">
    <property type="entry name" value="PAP2"/>
    <property type="match status" value="1"/>
</dbReference>
<organism evidence="4 5">
    <name type="scientific">Clostridium fessum</name>
    <dbReference type="NCBI Taxonomy" id="2126740"/>
    <lineage>
        <taxon>Bacteria</taxon>
        <taxon>Bacillati</taxon>
        <taxon>Bacillota</taxon>
        <taxon>Clostridia</taxon>
        <taxon>Eubacteriales</taxon>
        <taxon>Clostridiaceae</taxon>
        <taxon>Clostridium</taxon>
    </lineage>
</organism>
<dbReference type="AlphaFoldDB" id="A0A2T3FLU3"/>
<accession>A0A2T3FLU3</accession>
<dbReference type="Proteomes" id="UP000241048">
    <property type="component" value="Unassembled WGS sequence"/>
</dbReference>
<feature type="transmembrane region" description="Helical" evidence="2">
    <location>
        <begin position="55"/>
        <end position="72"/>
    </location>
</feature>
<feature type="domain" description="Phosphatidic acid phosphatase type 2/haloperoxidase" evidence="3">
    <location>
        <begin position="144"/>
        <end position="240"/>
    </location>
</feature>
<feature type="transmembrane region" description="Helical" evidence="2">
    <location>
        <begin position="122"/>
        <end position="144"/>
    </location>
</feature>
<keyword evidence="2" id="KW-0472">Membrane</keyword>
<dbReference type="Gene3D" id="1.20.144.10">
    <property type="entry name" value="Phosphatidic acid phosphatase type 2/haloperoxidase"/>
    <property type="match status" value="1"/>
</dbReference>
<dbReference type="InterPro" id="IPR000326">
    <property type="entry name" value="PAP2/HPO"/>
</dbReference>
<keyword evidence="5" id="KW-1185">Reference proteome</keyword>
<evidence type="ECO:0000313" key="5">
    <source>
        <dbReference type="Proteomes" id="UP000241048"/>
    </source>
</evidence>
<feature type="transmembrane region" description="Helical" evidence="2">
    <location>
        <begin position="96"/>
        <end position="115"/>
    </location>
</feature>